<feature type="domain" description="Glycine zipper 2TM" evidence="4">
    <location>
        <begin position="107"/>
        <end position="148"/>
    </location>
</feature>
<dbReference type="InterPro" id="IPR051407">
    <property type="entry name" value="Bact_OM_lipoprot/Surf_antigen"/>
</dbReference>
<dbReference type="PANTHER" id="PTHR35603:SF2">
    <property type="entry name" value="OUTER MEMBRANE LIPOPROTEIN"/>
    <property type="match status" value="1"/>
</dbReference>
<dbReference type="PANTHER" id="PTHR35603">
    <property type="match status" value="1"/>
</dbReference>
<evidence type="ECO:0000313" key="6">
    <source>
        <dbReference type="Proteomes" id="UP000501130"/>
    </source>
</evidence>
<evidence type="ECO:0000313" key="5">
    <source>
        <dbReference type="EMBL" id="QJR29936.1"/>
    </source>
</evidence>
<sequence>METKRTHPLIIAAAVAIILASGIAIASMTGLLPNSNANMSDQEIAQMEEEARLEEEAKAKEEAAAKKAASKPAASKPAPVQTAATCSTCGRVVEIRQRTIQGEGSGIGAVAGGVVGGLLGNQIGGGSGKKVATAAGVVGGAVLGNKIEKDRNSTTQYDVVVQYDAGGSDVFSFSSPPNWQSGDRVKVVNGQITSSL</sequence>
<feature type="region of interest" description="Disordered" evidence="3">
    <location>
        <begin position="48"/>
        <end position="81"/>
    </location>
</feature>
<name>A0ABX6N693_9BURK</name>
<evidence type="ECO:0000259" key="4">
    <source>
        <dbReference type="Pfam" id="PF05433"/>
    </source>
</evidence>
<reference evidence="5 6" key="1">
    <citation type="submission" date="2020-05" db="EMBL/GenBank/DDBJ databases">
        <title>Compete genome of Limnobacter sp. SAORIC-580.</title>
        <authorList>
            <person name="Song J."/>
            <person name="Cho J.-C."/>
        </authorList>
    </citation>
    <scope>NUCLEOTIDE SEQUENCE [LARGE SCALE GENOMIC DNA]</scope>
    <source>
        <strain evidence="5 6">SAORIC-580</strain>
    </source>
</reference>
<feature type="compositionally biased region" description="Basic and acidic residues" evidence="3">
    <location>
        <begin position="54"/>
        <end position="65"/>
    </location>
</feature>
<organism evidence="5 6">
    <name type="scientific">Limnobacter profundi</name>
    <dbReference type="NCBI Taxonomy" id="2732163"/>
    <lineage>
        <taxon>Bacteria</taxon>
        <taxon>Pseudomonadati</taxon>
        <taxon>Pseudomonadota</taxon>
        <taxon>Betaproteobacteria</taxon>
        <taxon>Burkholderiales</taxon>
        <taxon>Burkholderiaceae</taxon>
        <taxon>Limnobacter</taxon>
    </lineage>
</organism>
<feature type="compositionally biased region" description="Low complexity" evidence="3">
    <location>
        <begin position="66"/>
        <end position="78"/>
    </location>
</feature>
<evidence type="ECO:0000256" key="3">
    <source>
        <dbReference type="SAM" id="MobiDB-lite"/>
    </source>
</evidence>
<dbReference type="InterPro" id="IPR008816">
    <property type="entry name" value="Gly_zipper_2TM_dom"/>
</dbReference>
<dbReference type="RefSeq" id="WP_171099630.1">
    <property type="nucleotide sequence ID" value="NZ_CP053084.1"/>
</dbReference>
<evidence type="ECO:0000256" key="1">
    <source>
        <dbReference type="ARBA" id="ARBA00004370"/>
    </source>
</evidence>
<comment type="subcellular location">
    <subcellularLocation>
        <location evidence="1">Membrane</location>
    </subcellularLocation>
</comment>
<gene>
    <name evidence="5" type="ORF">HKT17_09575</name>
</gene>
<protein>
    <submittedName>
        <fullName evidence="5">Glycine zipper 2TM domain-containing protein</fullName>
    </submittedName>
</protein>
<dbReference type="EMBL" id="CP053084">
    <property type="protein sequence ID" value="QJR29936.1"/>
    <property type="molecule type" value="Genomic_DNA"/>
</dbReference>
<evidence type="ECO:0000256" key="2">
    <source>
        <dbReference type="ARBA" id="ARBA00023136"/>
    </source>
</evidence>
<dbReference type="Pfam" id="PF05433">
    <property type="entry name" value="Rick_17kDa_Anti"/>
    <property type="match status" value="1"/>
</dbReference>
<keyword evidence="2" id="KW-0472">Membrane</keyword>
<keyword evidence="6" id="KW-1185">Reference proteome</keyword>
<proteinExistence type="predicted"/>
<accession>A0ABX6N693</accession>
<dbReference type="Proteomes" id="UP000501130">
    <property type="component" value="Chromosome"/>
</dbReference>